<evidence type="ECO:0000256" key="1">
    <source>
        <dbReference type="SAM" id="MobiDB-lite"/>
    </source>
</evidence>
<feature type="compositionally biased region" description="Basic and acidic residues" evidence="1">
    <location>
        <begin position="31"/>
        <end position="40"/>
    </location>
</feature>
<comment type="caution">
    <text evidence="2">The sequence shown here is derived from an EMBL/GenBank/DDBJ whole genome shotgun (WGS) entry which is preliminary data.</text>
</comment>
<gene>
    <name evidence="2" type="ORF">HJG60_007224</name>
</gene>
<proteinExistence type="predicted"/>
<dbReference type="EMBL" id="JABVXQ010000001">
    <property type="protein sequence ID" value="KAF6130605.1"/>
    <property type="molecule type" value="Genomic_DNA"/>
</dbReference>
<dbReference type="PANTHER" id="PTHR22741:SF11">
    <property type="entry name" value="SICKLE TAIL PROTEIN HOMOLOG"/>
    <property type="match status" value="1"/>
</dbReference>
<evidence type="ECO:0000313" key="2">
    <source>
        <dbReference type="EMBL" id="KAF6130605.1"/>
    </source>
</evidence>
<dbReference type="GO" id="GO:0005737">
    <property type="term" value="C:cytoplasm"/>
    <property type="evidence" value="ECO:0007669"/>
    <property type="project" value="TreeGrafter"/>
</dbReference>
<organism evidence="2 3">
    <name type="scientific">Phyllostomus discolor</name>
    <name type="common">pale spear-nosed bat</name>
    <dbReference type="NCBI Taxonomy" id="89673"/>
    <lineage>
        <taxon>Eukaryota</taxon>
        <taxon>Metazoa</taxon>
        <taxon>Chordata</taxon>
        <taxon>Craniata</taxon>
        <taxon>Vertebrata</taxon>
        <taxon>Euteleostomi</taxon>
        <taxon>Mammalia</taxon>
        <taxon>Eutheria</taxon>
        <taxon>Laurasiatheria</taxon>
        <taxon>Chiroptera</taxon>
        <taxon>Yangochiroptera</taxon>
        <taxon>Phyllostomidae</taxon>
        <taxon>Phyllostominae</taxon>
        <taxon>Phyllostomus</taxon>
    </lineage>
</organism>
<evidence type="ECO:0000313" key="3">
    <source>
        <dbReference type="Proteomes" id="UP000664940"/>
    </source>
</evidence>
<protein>
    <submittedName>
        <fullName evidence="2">KIAA1217</fullName>
    </submittedName>
</protein>
<dbReference type="AlphaFoldDB" id="A0A834BGU9"/>
<dbReference type="Proteomes" id="UP000664940">
    <property type="component" value="Unassembled WGS sequence"/>
</dbReference>
<name>A0A834BGU9_9CHIR</name>
<accession>A0A834BGU9</accession>
<feature type="region of interest" description="Disordered" evidence="1">
    <location>
        <begin position="1"/>
        <end position="100"/>
    </location>
</feature>
<feature type="compositionally biased region" description="Basic and acidic residues" evidence="1">
    <location>
        <begin position="1"/>
        <end position="18"/>
    </location>
</feature>
<reference evidence="2 3" key="1">
    <citation type="journal article" date="2020" name="Nature">
        <title>Six reference-quality genomes reveal evolution of bat adaptations.</title>
        <authorList>
            <person name="Jebb D."/>
            <person name="Huang Z."/>
            <person name="Pippel M."/>
            <person name="Hughes G.M."/>
            <person name="Lavrichenko K."/>
            <person name="Devanna P."/>
            <person name="Winkler S."/>
            <person name="Jermiin L.S."/>
            <person name="Skirmuntt E.C."/>
            <person name="Katzourakis A."/>
            <person name="Burkitt-Gray L."/>
            <person name="Ray D.A."/>
            <person name="Sullivan K.A.M."/>
            <person name="Roscito J.G."/>
            <person name="Kirilenko B.M."/>
            <person name="Davalos L.M."/>
            <person name="Corthals A.P."/>
            <person name="Power M.L."/>
            <person name="Jones G."/>
            <person name="Ransome R.D."/>
            <person name="Dechmann D.K.N."/>
            <person name="Locatelli A.G."/>
            <person name="Puechmaille S.J."/>
            <person name="Fedrigo O."/>
            <person name="Jarvis E.D."/>
            <person name="Hiller M."/>
            <person name="Vernes S.C."/>
            <person name="Myers E.W."/>
            <person name="Teeling E.C."/>
        </authorList>
    </citation>
    <scope>NUCLEOTIDE SEQUENCE [LARGE SCALE GENOMIC DNA]</scope>
    <source>
        <strain evidence="2">Bat1K_MPI-CBG_1</strain>
    </source>
</reference>
<dbReference type="PANTHER" id="PTHR22741">
    <property type="entry name" value="P140CAP/SNIP-RELATED"/>
    <property type="match status" value="1"/>
</dbReference>
<dbReference type="InterPro" id="IPR051825">
    <property type="entry name" value="SRCIN1"/>
</dbReference>
<sequence>MQTSEMDRKREAFLEHLKQKYPHHATAIMGHQERLRDQTRSPKLSHSPQPPSLGEPVEHLSETSGDSLEAMSEGEAPSPFSRGSRTRASLPVVRTTNQTKERSLECWVPCPRHPSWPKQNSSQWHLYHFPCPLSSVKMEKMRRKEVYRRK</sequence>